<dbReference type="STRING" id="50960.LS81_07895"/>
<sequence length="140" mass="16171">MFNEIPTNVWLGTTIESHRVKDRIELIRDLKANVKWLSCEPLISDLGELDLSGIDWIVAGGESGARARPMQKEWVLKIKKQCKEQNVAFFFKQWGAYGEDGIKRSKKENSAKLDGEIYQEYPQKIHAFILGKLKSRYLNE</sequence>
<evidence type="ECO:0000313" key="2">
    <source>
        <dbReference type="Proteomes" id="UP000029861"/>
    </source>
</evidence>
<evidence type="ECO:0000313" key="1">
    <source>
        <dbReference type="EMBL" id="TLD98079.1"/>
    </source>
</evidence>
<gene>
    <name evidence="1" type="ORF">LS80_005975</name>
</gene>
<dbReference type="Pfam" id="PF07505">
    <property type="entry name" value="DUF5131"/>
    <property type="match status" value="1"/>
</dbReference>
<dbReference type="RefSeq" id="WP_081960265.1">
    <property type="nucleotide sequence ID" value="NZ_FZNF01000028.1"/>
</dbReference>
<name>A0A4U8TDJ3_9HELI</name>
<protein>
    <submittedName>
        <fullName evidence="1">DUF5131 family protein</fullName>
    </submittedName>
</protein>
<organism evidence="1 2">
    <name type="scientific">Helicobacter trogontum</name>
    <dbReference type="NCBI Taxonomy" id="50960"/>
    <lineage>
        <taxon>Bacteria</taxon>
        <taxon>Pseudomonadati</taxon>
        <taxon>Campylobacterota</taxon>
        <taxon>Epsilonproteobacteria</taxon>
        <taxon>Campylobacterales</taxon>
        <taxon>Helicobacteraceae</taxon>
        <taxon>Helicobacter</taxon>
    </lineage>
</organism>
<accession>A0A4U8TDJ3</accession>
<dbReference type="Proteomes" id="UP000029861">
    <property type="component" value="Unassembled WGS sequence"/>
</dbReference>
<dbReference type="AlphaFoldDB" id="A0A4U8TDJ3"/>
<comment type="caution">
    <text evidence="1">The sequence shown here is derived from an EMBL/GenBank/DDBJ whole genome shotgun (WGS) entry which is preliminary data.</text>
</comment>
<dbReference type="EMBL" id="JRPK02000017">
    <property type="protein sequence ID" value="TLD98079.1"/>
    <property type="molecule type" value="Genomic_DNA"/>
</dbReference>
<proteinExistence type="predicted"/>
<reference evidence="1 2" key="1">
    <citation type="journal article" date="2014" name="Genome Announc.">
        <title>Draft genome sequences of eight enterohepatic helicobacter species isolated from both laboratory and wild rodents.</title>
        <authorList>
            <person name="Sheh A."/>
            <person name="Shen Z."/>
            <person name="Fox J.G."/>
        </authorList>
    </citation>
    <scope>NUCLEOTIDE SEQUENCE [LARGE SCALE GENOMIC DNA]</scope>
    <source>
        <strain evidence="1 2">ATCC 49310</strain>
    </source>
</reference>
<dbReference type="InterPro" id="IPR011101">
    <property type="entry name" value="DUF5131"/>
</dbReference>